<protein>
    <submittedName>
        <fullName evidence="1">Uncharacterized protein</fullName>
    </submittedName>
</protein>
<proteinExistence type="predicted"/>
<reference evidence="1" key="1">
    <citation type="journal article" date="2021" name="Environ. Microbiol.">
        <title>Gene family expansions and transcriptome signatures uncover fungal adaptations to wood decay.</title>
        <authorList>
            <person name="Hage H."/>
            <person name="Miyauchi S."/>
            <person name="Viragh M."/>
            <person name="Drula E."/>
            <person name="Min B."/>
            <person name="Chaduli D."/>
            <person name="Navarro D."/>
            <person name="Favel A."/>
            <person name="Norest M."/>
            <person name="Lesage-Meessen L."/>
            <person name="Balint B."/>
            <person name="Merenyi Z."/>
            <person name="de Eugenio L."/>
            <person name="Morin E."/>
            <person name="Martinez A.T."/>
            <person name="Baldrian P."/>
            <person name="Stursova M."/>
            <person name="Martinez M.J."/>
            <person name="Novotny C."/>
            <person name="Magnuson J.K."/>
            <person name="Spatafora J.W."/>
            <person name="Maurice S."/>
            <person name="Pangilinan J."/>
            <person name="Andreopoulos W."/>
            <person name="LaButti K."/>
            <person name="Hundley H."/>
            <person name="Na H."/>
            <person name="Kuo A."/>
            <person name="Barry K."/>
            <person name="Lipzen A."/>
            <person name="Henrissat B."/>
            <person name="Riley R."/>
            <person name="Ahrendt S."/>
            <person name="Nagy L.G."/>
            <person name="Grigoriev I.V."/>
            <person name="Martin F."/>
            <person name="Rosso M.N."/>
        </authorList>
    </citation>
    <scope>NUCLEOTIDE SEQUENCE</scope>
    <source>
        <strain evidence="1">CBS 384.51</strain>
    </source>
</reference>
<evidence type="ECO:0000313" key="2">
    <source>
        <dbReference type="Proteomes" id="UP001055072"/>
    </source>
</evidence>
<keyword evidence="2" id="KW-1185">Reference proteome</keyword>
<accession>A0ACB8U359</accession>
<comment type="caution">
    <text evidence="1">The sequence shown here is derived from an EMBL/GenBank/DDBJ whole genome shotgun (WGS) entry which is preliminary data.</text>
</comment>
<dbReference type="EMBL" id="MU274914">
    <property type="protein sequence ID" value="KAI0088435.1"/>
    <property type="molecule type" value="Genomic_DNA"/>
</dbReference>
<dbReference type="Proteomes" id="UP001055072">
    <property type="component" value="Unassembled WGS sequence"/>
</dbReference>
<evidence type="ECO:0000313" key="1">
    <source>
        <dbReference type="EMBL" id="KAI0088435.1"/>
    </source>
</evidence>
<name>A0ACB8U359_9APHY</name>
<sequence length="295" mass="32612">MLSQQWHIYPPPLTTSPSFTILHSVQVSNSPNHSYLNTSPVTSQDMSKRVHFAPEPARTPSPSFSTSSFDSPGPRTPPSLPPHQLPPQVCYSLRTSSLPLIVLQSPYGYSKPFPPSPAGLQVNPLIATASHAGASQRPFVWDLRNRPSDIAPQSSSYDSAYPIPASSLALAATTPPAYRLEIRCTQLPWKFTVTPSQRFKNVCVTVGDVMSELYNALRLQISQEEFHVACGGNPQYRQQVEASYERRVARSKSPREERAKGIRRIDLLGDYTLFSGFEGVVGDTTSLMLVVHPRH</sequence>
<gene>
    <name evidence="1" type="ORF">BDY19DRAFT_950952</name>
</gene>
<organism evidence="1 2">
    <name type="scientific">Irpex rosettiformis</name>
    <dbReference type="NCBI Taxonomy" id="378272"/>
    <lineage>
        <taxon>Eukaryota</taxon>
        <taxon>Fungi</taxon>
        <taxon>Dikarya</taxon>
        <taxon>Basidiomycota</taxon>
        <taxon>Agaricomycotina</taxon>
        <taxon>Agaricomycetes</taxon>
        <taxon>Polyporales</taxon>
        <taxon>Irpicaceae</taxon>
        <taxon>Irpex</taxon>
    </lineage>
</organism>